<name>A0A6I6JRP5_9BACT</name>
<dbReference type="SUPFAM" id="SSF56059">
    <property type="entry name" value="Glutathione synthetase ATP-binding domain-like"/>
    <property type="match status" value="1"/>
</dbReference>
<gene>
    <name evidence="1" type="ORF">GM418_15915</name>
</gene>
<dbReference type="EMBL" id="CP046401">
    <property type="protein sequence ID" value="QGY45101.1"/>
    <property type="molecule type" value="Genomic_DNA"/>
</dbReference>
<keyword evidence="2" id="KW-1185">Reference proteome</keyword>
<dbReference type="Proteomes" id="UP000428260">
    <property type="component" value="Chromosome"/>
</dbReference>
<evidence type="ECO:0008006" key="3">
    <source>
        <dbReference type="Google" id="ProtNLM"/>
    </source>
</evidence>
<evidence type="ECO:0000313" key="2">
    <source>
        <dbReference type="Proteomes" id="UP000428260"/>
    </source>
</evidence>
<accession>A0A6I6JRP5</accession>
<proteinExistence type="predicted"/>
<reference evidence="1 2" key="1">
    <citation type="submission" date="2019-11" db="EMBL/GenBank/DDBJ databases">
        <authorList>
            <person name="Zheng R.K."/>
            <person name="Sun C.M."/>
        </authorList>
    </citation>
    <scope>NUCLEOTIDE SEQUENCE [LARGE SCALE GENOMIC DNA]</scope>
    <source>
        <strain evidence="1 2">WC007</strain>
    </source>
</reference>
<evidence type="ECO:0000313" key="1">
    <source>
        <dbReference type="EMBL" id="QGY45101.1"/>
    </source>
</evidence>
<dbReference type="KEGG" id="mcos:GM418_15915"/>
<protein>
    <recommendedName>
        <fullName evidence="3">ATP-grasp domain-containing protein</fullName>
    </recommendedName>
</protein>
<dbReference type="AlphaFoldDB" id="A0A6I6JRP5"/>
<organism evidence="1 2">
    <name type="scientific">Maribellus comscasis</name>
    <dbReference type="NCBI Taxonomy" id="2681766"/>
    <lineage>
        <taxon>Bacteria</taxon>
        <taxon>Pseudomonadati</taxon>
        <taxon>Bacteroidota</taxon>
        <taxon>Bacteroidia</taxon>
        <taxon>Marinilabiliales</taxon>
        <taxon>Prolixibacteraceae</taxon>
        <taxon>Maribellus</taxon>
    </lineage>
</organism>
<sequence length="407" mass="46830">MKYPDVYLFNPTCEYAVANGNASWHPNRILQKMESDLATLPMFYAQSTDLILVDKLPSDEFIEQLGKVDILLPQFVLRKKILNSDKSKKETFNKLSPWGWSPAAHKLLSPLKAFCSEEFNQSPASNWHPEHRKLYSKGFALQILKQLVSAVKSDLFIEEELFPEICRTREEIERLISRWGRLMVKAPWSSSGRGLQPITKTPVHEKVWEKLMGIVNDQGFTLVEPYLDKVADMALQFEVKKGKVSFLGISNFLTDQKGQYQGNLLNGLPDAYSKEIKNFITEIPEIIIEPLINILENSKLSQLYEGNFGVDTLLFRDKKEQLKINPCLEINVRQNMGFLSLYLEKLIYPGEKGIFRTYYQPGKSFYSFKTEMEKKHRLKITSKKIKSGFFALTEATNEAQFGAYILV</sequence>
<dbReference type="RefSeq" id="WP_158868051.1">
    <property type="nucleotide sequence ID" value="NZ_CP046401.1"/>
</dbReference>